<keyword evidence="4" id="KW-0804">Transcription</keyword>
<reference evidence="6 7" key="1">
    <citation type="submission" date="2021-03" db="EMBL/GenBank/DDBJ databases">
        <title>Sequencing the genomes of 1000 actinobacteria strains.</title>
        <authorList>
            <person name="Klenk H.-P."/>
        </authorList>
    </citation>
    <scope>NUCLEOTIDE SEQUENCE [LARGE SCALE GENOMIC DNA]</scope>
    <source>
        <strain evidence="6 7">DSM 18824</strain>
    </source>
</reference>
<accession>A0ABS4UWV2</accession>
<protein>
    <submittedName>
        <fullName evidence="6">DNA-binding transcriptional LysR family regulator</fullName>
    </submittedName>
</protein>
<dbReference type="Gene3D" id="3.40.190.290">
    <property type="match status" value="1"/>
</dbReference>
<feature type="domain" description="HTH lysR-type" evidence="5">
    <location>
        <begin position="3"/>
        <end position="60"/>
    </location>
</feature>
<organism evidence="6 7">
    <name type="scientific">Kribbella aluminosa</name>
    <dbReference type="NCBI Taxonomy" id="416017"/>
    <lineage>
        <taxon>Bacteria</taxon>
        <taxon>Bacillati</taxon>
        <taxon>Actinomycetota</taxon>
        <taxon>Actinomycetes</taxon>
        <taxon>Propionibacteriales</taxon>
        <taxon>Kribbellaceae</taxon>
        <taxon>Kribbella</taxon>
    </lineage>
</organism>
<evidence type="ECO:0000313" key="6">
    <source>
        <dbReference type="EMBL" id="MBP2356101.1"/>
    </source>
</evidence>
<name>A0ABS4UWV2_9ACTN</name>
<evidence type="ECO:0000313" key="7">
    <source>
        <dbReference type="Proteomes" id="UP000755585"/>
    </source>
</evidence>
<evidence type="ECO:0000259" key="5">
    <source>
        <dbReference type="PROSITE" id="PS50931"/>
    </source>
</evidence>
<keyword evidence="3 6" id="KW-0238">DNA-binding</keyword>
<gene>
    <name evidence="6" type="ORF">JOF29_007211</name>
</gene>
<evidence type="ECO:0000256" key="2">
    <source>
        <dbReference type="ARBA" id="ARBA00023015"/>
    </source>
</evidence>
<dbReference type="EMBL" id="JAGINT010000002">
    <property type="protein sequence ID" value="MBP2356101.1"/>
    <property type="molecule type" value="Genomic_DNA"/>
</dbReference>
<comment type="caution">
    <text evidence="6">The sequence shown here is derived from an EMBL/GenBank/DDBJ whole genome shotgun (WGS) entry which is preliminary data.</text>
</comment>
<dbReference type="Pfam" id="PF03466">
    <property type="entry name" value="LysR_substrate"/>
    <property type="match status" value="1"/>
</dbReference>
<dbReference type="Proteomes" id="UP000755585">
    <property type="component" value="Unassembled WGS sequence"/>
</dbReference>
<comment type="similarity">
    <text evidence="1">Belongs to the LysR transcriptional regulatory family.</text>
</comment>
<evidence type="ECO:0000256" key="3">
    <source>
        <dbReference type="ARBA" id="ARBA00023125"/>
    </source>
</evidence>
<dbReference type="PANTHER" id="PTHR30126">
    <property type="entry name" value="HTH-TYPE TRANSCRIPTIONAL REGULATOR"/>
    <property type="match status" value="1"/>
</dbReference>
<sequence>MAVTLQQLEVFRVVARNLSFSLAAREVYTSQPHVSNQIRKLEEHYRVPLFIRSRPGISLTEAGTALYERINSILADIEEAEQVVQQFRGLHRGSVRLAATSTAGNHILPAIVADFLRSNCEIVVTMNVSNTEDVWGLVERDEAEVAVTPLRPLTRDLTCEPFFADDLVVALPRDRAAADPITVGEFATLPLVAREDGSMTSVVMQDLLEPYETNVVARLSGTTAVNEAVAAGAGASLVPLSSIRVWRDAGLVTVRRLVQATPRHHYFLVHSHSRYLTPATRALIDHLRDWQNGADCNDQLSR</sequence>
<evidence type="ECO:0000256" key="1">
    <source>
        <dbReference type="ARBA" id="ARBA00009437"/>
    </source>
</evidence>
<evidence type="ECO:0000256" key="4">
    <source>
        <dbReference type="ARBA" id="ARBA00023163"/>
    </source>
</evidence>
<dbReference type="InterPro" id="IPR000847">
    <property type="entry name" value="LysR_HTH_N"/>
</dbReference>
<proteinExistence type="inferred from homology"/>
<keyword evidence="7" id="KW-1185">Reference proteome</keyword>
<dbReference type="RefSeq" id="WP_209698668.1">
    <property type="nucleotide sequence ID" value="NZ_BAAAVU010000023.1"/>
</dbReference>
<keyword evidence="2" id="KW-0805">Transcription regulation</keyword>
<dbReference type="PANTHER" id="PTHR30126:SF39">
    <property type="entry name" value="HTH-TYPE TRANSCRIPTIONAL REGULATOR CYSL"/>
    <property type="match status" value="1"/>
</dbReference>
<dbReference type="SUPFAM" id="SSF46785">
    <property type="entry name" value="Winged helix' DNA-binding domain"/>
    <property type="match status" value="1"/>
</dbReference>
<dbReference type="InterPro" id="IPR036388">
    <property type="entry name" value="WH-like_DNA-bd_sf"/>
</dbReference>
<dbReference type="InterPro" id="IPR005119">
    <property type="entry name" value="LysR_subst-bd"/>
</dbReference>
<dbReference type="Gene3D" id="1.10.10.10">
    <property type="entry name" value="Winged helix-like DNA-binding domain superfamily/Winged helix DNA-binding domain"/>
    <property type="match status" value="1"/>
</dbReference>
<dbReference type="InterPro" id="IPR036390">
    <property type="entry name" value="WH_DNA-bd_sf"/>
</dbReference>
<dbReference type="PROSITE" id="PS50931">
    <property type="entry name" value="HTH_LYSR"/>
    <property type="match status" value="1"/>
</dbReference>
<dbReference type="GO" id="GO:0003677">
    <property type="term" value="F:DNA binding"/>
    <property type="evidence" value="ECO:0007669"/>
    <property type="project" value="UniProtKB-KW"/>
</dbReference>
<dbReference type="Pfam" id="PF00126">
    <property type="entry name" value="HTH_1"/>
    <property type="match status" value="1"/>
</dbReference>
<dbReference type="SUPFAM" id="SSF53850">
    <property type="entry name" value="Periplasmic binding protein-like II"/>
    <property type="match status" value="1"/>
</dbReference>
<dbReference type="PRINTS" id="PR00039">
    <property type="entry name" value="HTHLYSR"/>
</dbReference>